<reference evidence="4 6" key="1">
    <citation type="journal article" date="2021" name="Mol. Ecol.">
        <title>Polar bear-adapted Ursidibacter maritimus are remarkably conserved after generations in captivity.</title>
        <authorList>
            <person name="Espinosa-Gongora C."/>
            <person name="Hansen M.J."/>
            <person name="Bertelsen M.F."/>
            <person name="Bojesen A.M."/>
        </authorList>
    </citation>
    <scope>NUCLEOTIDE SEQUENCE</scope>
    <source>
        <strain evidence="4">Pb43105x</strain>
        <strain evidence="3 6">Pb43106</strain>
    </source>
</reference>
<keyword evidence="1" id="KW-1133">Transmembrane helix</keyword>
<dbReference type="Proteomes" id="UP001196379">
    <property type="component" value="Unassembled WGS sequence"/>
</dbReference>
<dbReference type="AlphaFoldDB" id="A0A949T3D9"/>
<feature type="signal peptide" evidence="2">
    <location>
        <begin position="1"/>
        <end position="27"/>
    </location>
</feature>
<dbReference type="EMBL" id="JABUMC010000003">
    <property type="protein sequence ID" value="MBV6546155.1"/>
    <property type="molecule type" value="Genomic_DNA"/>
</dbReference>
<dbReference type="Pfam" id="PF11190">
    <property type="entry name" value="DUF2976"/>
    <property type="match status" value="1"/>
</dbReference>
<comment type="caution">
    <text evidence="4">The sequence shown here is derived from an EMBL/GenBank/DDBJ whole genome shotgun (WGS) entry which is preliminary data.</text>
</comment>
<dbReference type="InterPro" id="IPR021356">
    <property type="entry name" value="Integr_conj_element_PFL4702"/>
</dbReference>
<evidence type="ECO:0000256" key="2">
    <source>
        <dbReference type="SAM" id="SignalP"/>
    </source>
</evidence>
<protein>
    <submittedName>
        <fullName evidence="4">TIGR03745 family integrating conjugative element membrane protein</fullName>
    </submittedName>
</protein>
<dbReference type="NCBIfam" id="TIGR03745">
    <property type="entry name" value="conj_TIGR03745"/>
    <property type="match status" value="1"/>
</dbReference>
<organism evidence="4 5">
    <name type="scientific">Ursidibacter maritimus</name>
    <dbReference type="NCBI Taxonomy" id="1331689"/>
    <lineage>
        <taxon>Bacteria</taxon>
        <taxon>Pseudomonadati</taxon>
        <taxon>Pseudomonadota</taxon>
        <taxon>Gammaproteobacteria</taxon>
        <taxon>Pasteurellales</taxon>
        <taxon>Pasteurellaceae</taxon>
        <taxon>Ursidibacter</taxon>
    </lineage>
</organism>
<dbReference type="EMBL" id="JABULY010000001">
    <property type="protein sequence ID" value="MBV6531061.1"/>
    <property type="molecule type" value="Genomic_DNA"/>
</dbReference>
<evidence type="ECO:0000313" key="6">
    <source>
        <dbReference type="Proteomes" id="UP001196379"/>
    </source>
</evidence>
<gene>
    <name evidence="3" type="ORF">HT657_02675</name>
    <name evidence="4" type="ORF">HT672_02420</name>
</gene>
<dbReference type="Proteomes" id="UP000732858">
    <property type="component" value="Unassembled WGS sequence"/>
</dbReference>
<evidence type="ECO:0000256" key="1">
    <source>
        <dbReference type="SAM" id="Phobius"/>
    </source>
</evidence>
<feature type="chain" id="PRO_5037407137" evidence="2">
    <location>
        <begin position="28"/>
        <end position="116"/>
    </location>
</feature>
<evidence type="ECO:0000313" key="5">
    <source>
        <dbReference type="Proteomes" id="UP000732858"/>
    </source>
</evidence>
<evidence type="ECO:0000313" key="4">
    <source>
        <dbReference type="EMBL" id="MBV6546155.1"/>
    </source>
</evidence>
<feature type="transmembrane region" description="Helical" evidence="1">
    <location>
        <begin position="51"/>
        <end position="70"/>
    </location>
</feature>
<keyword evidence="1" id="KW-0472">Membrane</keyword>
<feature type="transmembrane region" description="Helical" evidence="1">
    <location>
        <begin position="91"/>
        <end position="110"/>
    </location>
</feature>
<evidence type="ECO:0000313" key="3">
    <source>
        <dbReference type="EMBL" id="MBV6531061.1"/>
    </source>
</evidence>
<accession>A0A949T3D9</accession>
<sequence length="116" mass="12202">MISNLKNTIKTAVSATIIFVLSAPAFADLPKMQAPSRGEGSGIMDTIKNHAYDALILGGLLLGAFAFMKVAGSLISEFGEVQAGRKKWGDLGMLALVGAILLVVIIWLVTEASKIL</sequence>
<keyword evidence="1" id="KW-0812">Transmembrane</keyword>
<keyword evidence="2" id="KW-0732">Signal</keyword>
<name>A0A949T3D9_9PAST</name>
<dbReference type="OrthoDB" id="5784566at2"/>
<proteinExistence type="predicted"/>
<keyword evidence="6" id="KW-1185">Reference proteome</keyword>